<keyword evidence="3" id="KW-0964">Secreted</keyword>
<dbReference type="EMBL" id="QKYT01000078">
    <property type="protein sequence ID" value="RIA94561.1"/>
    <property type="molecule type" value="Genomic_DNA"/>
</dbReference>
<evidence type="ECO:0000256" key="2">
    <source>
        <dbReference type="ARBA" id="ARBA00004613"/>
    </source>
</evidence>
<dbReference type="InterPro" id="IPR045379">
    <property type="entry name" value="Crinkler_N"/>
</dbReference>
<proteinExistence type="predicted"/>
<dbReference type="OrthoDB" id="2673191at2759"/>
<gene>
    <name evidence="5" type="ORF">C1645_803494</name>
</gene>
<evidence type="ECO:0000313" key="5">
    <source>
        <dbReference type="EMBL" id="RIA94561.1"/>
    </source>
</evidence>
<organism evidence="5 6">
    <name type="scientific">Glomus cerebriforme</name>
    <dbReference type="NCBI Taxonomy" id="658196"/>
    <lineage>
        <taxon>Eukaryota</taxon>
        <taxon>Fungi</taxon>
        <taxon>Fungi incertae sedis</taxon>
        <taxon>Mucoromycota</taxon>
        <taxon>Glomeromycotina</taxon>
        <taxon>Glomeromycetes</taxon>
        <taxon>Glomerales</taxon>
        <taxon>Glomeraceae</taxon>
        <taxon>Glomus</taxon>
    </lineage>
</organism>
<dbReference type="Proteomes" id="UP000265703">
    <property type="component" value="Unassembled WGS sequence"/>
</dbReference>
<name>A0A397THU5_9GLOM</name>
<dbReference type="Pfam" id="PF20147">
    <property type="entry name" value="Crinkler"/>
    <property type="match status" value="1"/>
</dbReference>
<dbReference type="AlphaFoldDB" id="A0A397THU5"/>
<accession>A0A397THU5</accession>
<protein>
    <recommendedName>
        <fullName evidence="4">Crinkler effector protein N-terminal domain-containing protein</fullName>
    </recommendedName>
</protein>
<evidence type="ECO:0000313" key="6">
    <source>
        <dbReference type="Proteomes" id="UP000265703"/>
    </source>
</evidence>
<keyword evidence="6" id="KW-1185">Reference proteome</keyword>
<evidence type="ECO:0000256" key="1">
    <source>
        <dbReference type="ARBA" id="ARBA00004340"/>
    </source>
</evidence>
<feature type="domain" description="Crinkler effector protein N-terminal" evidence="4">
    <location>
        <begin position="5"/>
        <end position="106"/>
    </location>
</feature>
<comment type="subcellular location">
    <subcellularLocation>
        <location evidence="1">Host cell</location>
    </subcellularLocation>
    <subcellularLocation>
        <location evidence="2">Secreted</location>
    </subcellularLocation>
</comment>
<sequence length="140" mass="16249">MFTATILCLVHGDPIKRAFSVEVDRDKRVDYLKHMIKMRKQPRFDAFTADELDLWKVNVPFNKFDDKINFSDIKTVLDGEELFGLSKIDDVFEDKLIEDNIHILVQCPNEVQKDSEESKSIIERINSLEFKLAKLEKSGG</sequence>
<evidence type="ECO:0000256" key="3">
    <source>
        <dbReference type="ARBA" id="ARBA00022525"/>
    </source>
</evidence>
<dbReference type="GO" id="GO:0043657">
    <property type="term" value="C:host cell"/>
    <property type="evidence" value="ECO:0007669"/>
    <property type="project" value="UniProtKB-SubCell"/>
</dbReference>
<evidence type="ECO:0000259" key="4">
    <source>
        <dbReference type="Pfam" id="PF20147"/>
    </source>
</evidence>
<dbReference type="GO" id="GO:0005576">
    <property type="term" value="C:extracellular region"/>
    <property type="evidence" value="ECO:0007669"/>
    <property type="project" value="UniProtKB-SubCell"/>
</dbReference>
<comment type="caution">
    <text evidence="5">The sequence shown here is derived from an EMBL/GenBank/DDBJ whole genome shotgun (WGS) entry which is preliminary data.</text>
</comment>
<reference evidence="5 6" key="1">
    <citation type="submission" date="2018-06" db="EMBL/GenBank/DDBJ databases">
        <title>Comparative genomics reveals the genomic features of Rhizophagus irregularis, R. cerebriforme, R. diaphanum and Gigaspora rosea, and their symbiotic lifestyle signature.</title>
        <authorList>
            <person name="Morin E."/>
            <person name="San Clemente H."/>
            <person name="Chen E.C.H."/>
            <person name="De La Providencia I."/>
            <person name="Hainaut M."/>
            <person name="Kuo A."/>
            <person name="Kohler A."/>
            <person name="Murat C."/>
            <person name="Tang N."/>
            <person name="Roy S."/>
            <person name="Loubradou J."/>
            <person name="Henrissat B."/>
            <person name="Grigoriev I.V."/>
            <person name="Corradi N."/>
            <person name="Roux C."/>
            <person name="Martin F.M."/>
        </authorList>
    </citation>
    <scope>NUCLEOTIDE SEQUENCE [LARGE SCALE GENOMIC DNA]</scope>
    <source>
        <strain evidence="5 6">DAOM 227022</strain>
    </source>
</reference>